<keyword evidence="3" id="KW-1185">Reference proteome</keyword>
<name>A0AAN8YXF0_9MAGN</name>
<keyword evidence="1" id="KW-0812">Transmembrane</keyword>
<gene>
    <name evidence="2" type="ORF">RJ641_017156</name>
</gene>
<dbReference type="Proteomes" id="UP001370490">
    <property type="component" value="Unassembled WGS sequence"/>
</dbReference>
<dbReference type="EMBL" id="JBAMMX010000022">
    <property type="protein sequence ID" value="KAK6918734.1"/>
    <property type="molecule type" value="Genomic_DNA"/>
</dbReference>
<evidence type="ECO:0000256" key="1">
    <source>
        <dbReference type="SAM" id="Phobius"/>
    </source>
</evidence>
<evidence type="ECO:0000313" key="3">
    <source>
        <dbReference type="Proteomes" id="UP001370490"/>
    </source>
</evidence>
<sequence length="81" mass="8758">MPPMPSIGTTKGSRKMVLLAILRVLPCSLTLIPVMILVILSTICVQDVLNIVISLTSIGSVDQFPRSLKSVTKFHFVSGAY</sequence>
<keyword evidence="1" id="KW-1133">Transmembrane helix</keyword>
<comment type="caution">
    <text evidence="2">The sequence shown here is derived from an EMBL/GenBank/DDBJ whole genome shotgun (WGS) entry which is preliminary data.</text>
</comment>
<feature type="non-terminal residue" evidence="2">
    <location>
        <position position="81"/>
    </location>
</feature>
<evidence type="ECO:0000313" key="2">
    <source>
        <dbReference type="EMBL" id="KAK6918734.1"/>
    </source>
</evidence>
<organism evidence="2 3">
    <name type="scientific">Dillenia turbinata</name>
    <dbReference type="NCBI Taxonomy" id="194707"/>
    <lineage>
        <taxon>Eukaryota</taxon>
        <taxon>Viridiplantae</taxon>
        <taxon>Streptophyta</taxon>
        <taxon>Embryophyta</taxon>
        <taxon>Tracheophyta</taxon>
        <taxon>Spermatophyta</taxon>
        <taxon>Magnoliopsida</taxon>
        <taxon>eudicotyledons</taxon>
        <taxon>Gunneridae</taxon>
        <taxon>Pentapetalae</taxon>
        <taxon>Dilleniales</taxon>
        <taxon>Dilleniaceae</taxon>
        <taxon>Dillenia</taxon>
    </lineage>
</organism>
<protein>
    <submittedName>
        <fullName evidence="2">Uncharacterized protein</fullName>
    </submittedName>
</protein>
<proteinExistence type="predicted"/>
<accession>A0AAN8YXF0</accession>
<dbReference type="AlphaFoldDB" id="A0AAN8YXF0"/>
<reference evidence="2 3" key="1">
    <citation type="submission" date="2023-12" db="EMBL/GenBank/DDBJ databases">
        <title>A high-quality genome assembly for Dillenia turbinata (Dilleniales).</title>
        <authorList>
            <person name="Chanderbali A."/>
        </authorList>
    </citation>
    <scope>NUCLEOTIDE SEQUENCE [LARGE SCALE GENOMIC DNA]</scope>
    <source>
        <strain evidence="2">LSX21</strain>
        <tissue evidence="2">Leaf</tissue>
    </source>
</reference>
<feature type="transmembrane region" description="Helical" evidence="1">
    <location>
        <begin position="20"/>
        <end position="40"/>
    </location>
</feature>
<keyword evidence="1" id="KW-0472">Membrane</keyword>